<protein>
    <submittedName>
        <fullName evidence="2">Uncharacterized protein</fullName>
    </submittedName>
</protein>
<evidence type="ECO:0000313" key="3">
    <source>
        <dbReference type="Proteomes" id="UP001145742"/>
    </source>
</evidence>
<comment type="caution">
    <text evidence="2">The sequence shown here is derived from an EMBL/GenBank/DDBJ whole genome shotgun (WGS) entry which is preliminary data.</text>
</comment>
<keyword evidence="3" id="KW-1185">Reference proteome</keyword>
<organism evidence="2 3">
    <name type="scientific">Willisornis vidua</name>
    <name type="common">Xingu scale-backed antbird</name>
    <dbReference type="NCBI Taxonomy" id="1566151"/>
    <lineage>
        <taxon>Eukaryota</taxon>
        <taxon>Metazoa</taxon>
        <taxon>Chordata</taxon>
        <taxon>Craniata</taxon>
        <taxon>Vertebrata</taxon>
        <taxon>Euteleostomi</taxon>
        <taxon>Archelosauria</taxon>
        <taxon>Archosauria</taxon>
        <taxon>Dinosauria</taxon>
        <taxon>Saurischia</taxon>
        <taxon>Theropoda</taxon>
        <taxon>Coelurosauria</taxon>
        <taxon>Aves</taxon>
        <taxon>Neognathae</taxon>
        <taxon>Neoaves</taxon>
        <taxon>Telluraves</taxon>
        <taxon>Australaves</taxon>
        <taxon>Passeriformes</taxon>
        <taxon>Thamnophilidae</taxon>
        <taxon>Willisornis</taxon>
    </lineage>
</organism>
<feature type="region of interest" description="Disordered" evidence="1">
    <location>
        <begin position="1"/>
        <end position="25"/>
    </location>
</feature>
<reference evidence="2" key="1">
    <citation type="submission" date="2019-10" db="EMBL/GenBank/DDBJ databases">
        <authorList>
            <person name="Soares A.E.R."/>
            <person name="Aleixo A."/>
            <person name="Schneider P."/>
            <person name="Miyaki C.Y."/>
            <person name="Schneider M.P."/>
            <person name="Mello C."/>
            <person name="Vasconcelos A.T.R."/>
        </authorList>
    </citation>
    <scope>NUCLEOTIDE SEQUENCE</scope>
    <source>
        <tissue evidence="2">Muscle</tissue>
    </source>
</reference>
<sequence length="151" mass="17277">MDRIVGNSGGPIAQGEVPAGGDNEEVGGNFSALAGDGLHGLRSPHSPRLGEGNKNFCNEDNNNFSEYKIFNKDQRNFFNEHKNFLNEYKDFNENNKNAFNEYNMKLYRENNKNFFNEFKNFFYGDNKNFLSEIRGTSSMNTRTSINTTRTT</sequence>
<accession>A0ABQ9DQC6</accession>
<gene>
    <name evidence="2" type="ORF">WISP_28564</name>
</gene>
<evidence type="ECO:0000256" key="1">
    <source>
        <dbReference type="SAM" id="MobiDB-lite"/>
    </source>
</evidence>
<dbReference type="EMBL" id="WHWB01032680">
    <property type="protein sequence ID" value="KAJ7424456.1"/>
    <property type="molecule type" value="Genomic_DNA"/>
</dbReference>
<dbReference type="Proteomes" id="UP001145742">
    <property type="component" value="Unassembled WGS sequence"/>
</dbReference>
<name>A0ABQ9DQC6_9PASS</name>
<proteinExistence type="predicted"/>
<evidence type="ECO:0000313" key="2">
    <source>
        <dbReference type="EMBL" id="KAJ7424456.1"/>
    </source>
</evidence>